<feature type="transmembrane region" description="Helical" evidence="2">
    <location>
        <begin position="439"/>
        <end position="458"/>
    </location>
</feature>
<evidence type="ECO:0000256" key="1">
    <source>
        <dbReference type="SAM" id="MobiDB-lite"/>
    </source>
</evidence>
<reference evidence="3" key="1">
    <citation type="submission" date="2024-10" db="EMBL/GenBank/DDBJ databases">
        <authorList>
            <person name="Ryan C."/>
        </authorList>
    </citation>
    <scope>NUCLEOTIDE SEQUENCE [LARGE SCALE GENOMIC DNA]</scope>
</reference>
<feature type="transmembrane region" description="Helical" evidence="2">
    <location>
        <begin position="374"/>
        <end position="392"/>
    </location>
</feature>
<accession>A0ABC9E0S4</accession>
<dbReference type="Proteomes" id="UP001497457">
    <property type="component" value="Chromosome 35b"/>
</dbReference>
<feature type="transmembrane region" description="Helical" evidence="2">
    <location>
        <begin position="106"/>
        <end position="126"/>
    </location>
</feature>
<feature type="transmembrane region" description="Helical" evidence="2">
    <location>
        <begin position="76"/>
        <end position="94"/>
    </location>
</feature>
<feature type="transmembrane region" description="Helical" evidence="2">
    <location>
        <begin position="295"/>
        <end position="313"/>
    </location>
</feature>
<feature type="transmembrane region" description="Helical" evidence="2">
    <location>
        <begin position="398"/>
        <end position="419"/>
    </location>
</feature>
<protein>
    <submittedName>
        <fullName evidence="3">Uncharacterized protein</fullName>
    </submittedName>
</protein>
<proteinExistence type="predicted"/>
<feature type="compositionally biased region" description="Basic and acidic residues" evidence="1">
    <location>
        <begin position="1"/>
        <end position="15"/>
    </location>
</feature>
<feature type="transmembrane region" description="Helical" evidence="2">
    <location>
        <begin position="221"/>
        <end position="243"/>
    </location>
</feature>
<sequence length="461" mass="49831">MTDDERRQTIAEEGRAVPVRADSPTPPEIDEDAAAGAAAAAPPPPPAKSLALAEEGLTATSREPCRTAKAQENFEFGAGIAGSGISMMVAWYFLSPEARGAYNLRYVMPMLLGSACIASGVSLMLLNMNILNLPENLVSDAQHTASGCFSLLCSTLPVLTLLSPLVLSGYKVYRYIGLTLLVIVTAPLAVLRWYIGRKAEGGDDNDQHAALKEHEEKLEAAFKFISAISSSAFGALISLIANYNVTDGSGRTKGAVLVATFFIFTTGIWGVLSMEIRMKVLGIKSRRMRGFIVEVLWLAIFFMLVSLACAIFAEVIAMVGFGIFAAFTPWVFASTVYLFLDYCIHPSRRVPMDNTANMSLEVQLKLRNDRGIKITMWSFMAIIGIFGGFLHGHNKIESLKACIILLTSSFMSAFALTLLTIRPNTTSRSLAAATKVLDWTAAMTLAAAIFAVIVAMILEIQ</sequence>
<keyword evidence="2" id="KW-0472">Membrane</keyword>
<evidence type="ECO:0000256" key="2">
    <source>
        <dbReference type="SAM" id="Phobius"/>
    </source>
</evidence>
<gene>
    <name evidence="3" type="ORF">URODEC1_LOCUS90425</name>
</gene>
<dbReference type="AlphaFoldDB" id="A0ABC9E0S4"/>
<feature type="transmembrane region" description="Helical" evidence="2">
    <location>
        <begin position="319"/>
        <end position="340"/>
    </location>
</feature>
<feature type="region of interest" description="Disordered" evidence="1">
    <location>
        <begin position="1"/>
        <end position="48"/>
    </location>
</feature>
<feature type="transmembrane region" description="Helical" evidence="2">
    <location>
        <begin position="173"/>
        <end position="195"/>
    </location>
</feature>
<keyword evidence="4" id="KW-1185">Reference proteome</keyword>
<dbReference type="EMBL" id="OZ075145">
    <property type="protein sequence ID" value="CAL5048394.1"/>
    <property type="molecule type" value="Genomic_DNA"/>
</dbReference>
<name>A0ABC9E0S4_9POAL</name>
<keyword evidence="2" id="KW-0812">Transmembrane</keyword>
<feature type="transmembrane region" description="Helical" evidence="2">
    <location>
        <begin position="147"/>
        <end position="167"/>
    </location>
</feature>
<evidence type="ECO:0000313" key="3">
    <source>
        <dbReference type="EMBL" id="CAL5048394.1"/>
    </source>
</evidence>
<evidence type="ECO:0000313" key="4">
    <source>
        <dbReference type="Proteomes" id="UP001497457"/>
    </source>
</evidence>
<keyword evidence="2" id="KW-1133">Transmembrane helix</keyword>
<feature type="transmembrane region" description="Helical" evidence="2">
    <location>
        <begin position="255"/>
        <end position="274"/>
    </location>
</feature>
<organism evidence="3 4">
    <name type="scientific">Urochloa decumbens</name>
    <dbReference type="NCBI Taxonomy" id="240449"/>
    <lineage>
        <taxon>Eukaryota</taxon>
        <taxon>Viridiplantae</taxon>
        <taxon>Streptophyta</taxon>
        <taxon>Embryophyta</taxon>
        <taxon>Tracheophyta</taxon>
        <taxon>Spermatophyta</taxon>
        <taxon>Magnoliopsida</taxon>
        <taxon>Liliopsida</taxon>
        <taxon>Poales</taxon>
        <taxon>Poaceae</taxon>
        <taxon>PACMAD clade</taxon>
        <taxon>Panicoideae</taxon>
        <taxon>Panicodae</taxon>
        <taxon>Paniceae</taxon>
        <taxon>Melinidinae</taxon>
        <taxon>Urochloa</taxon>
    </lineage>
</organism>